<proteinExistence type="predicted"/>
<protein>
    <submittedName>
        <fullName evidence="2">Uncharacterized protein</fullName>
    </submittedName>
</protein>
<dbReference type="AlphaFoldDB" id="A0AAV6TDC3"/>
<organism evidence="2 3">
    <name type="scientific">Oedothorax gibbosus</name>
    <dbReference type="NCBI Taxonomy" id="931172"/>
    <lineage>
        <taxon>Eukaryota</taxon>
        <taxon>Metazoa</taxon>
        <taxon>Ecdysozoa</taxon>
        <taxon>Arthropoda</taxon>
        <taxon>Chelicerata</taxon>
        <taxon>Arachnida</taxon>
        <taxon>Araneae</taxon>
        <taxon>Araneomorphae</taxon>
        <taxon>Entelegynae</taxon>
        <taxon>Araneoidea</taxon>
        <taxon>Linyphiidae</taxon>
        <taxon>Erigoninae</taxon>
        <taxon>Oedothorax</taxon>
    </lineage>
</organism>
<sequence>MYPPTNNPLNLSRADRAATRRRAFGGARSVPTGRFPFKNQVKKGFKACDWAVPLDCWFLGGARHENYTSPSVFKGQQRRTGHRKRRGAFTARPYSGRAIPGTELLQRKDNLFPRVPVDVSEFGCVPHLVPRAYLGPGWGILNPFPFGRQRDKTQMCLRFGRLSFGTDFSDPLGRLTHVQLCSRNPSPFILKALIVFATTTKSAPVAVQGAHAPPSTPPRDPPITAGKPPRGKSAVRPGIGQSWTSPF</sequence>
<evidence type="ECO:0000313" key="2">
    <source>
        <dbReference type="EMBL" id="KAG8155919.1"/>
    </source>
</evidence>
<gene>
    <name evidence="2" type="ORF">JTE90_010973</name>
</gene>
<name>A0AAV6TDC3_9ARAC</name>
<feature type="region of interest" description="Disordered" evidence="1">
    <location>
        <begin position="206"/>
        <end position="247"/>
    </location>
</feature>
<comment type="caution">
    <text evidence="2">The sequence shown here is derived from an EMBL/GenBank/DDBJ whole genome shotgun (WGS) entry which is preliminary data.</text>
</comment>
<keyword evidence="3" id="KW-1185">Reference proteome</keyword>
<dbReference type="EMBL" id="JAFNEN010006455">
    <property type="protein sequence ID" value="KAG8155919.1"/>
    <property type="molecule type" value="Genomic_DNA"/>
</dbReference>
<accession>A0AAV6TDC3</accession>
<reference evidence="2 3" key="1">
    <citation type="journal article" date="2022" name="Nat. Ecol. Evol.">
        <title>A masculinizing supergene underlies an exaggerated male reproductive morph in a spider.</title>
        <authorList>
            <person name="Hendrickx F."/>
            <person name="De Corte Z."/>
            <person name="Sonet G."/>
            <person name="Van Belleghem S.M."/>
            <person name="Kostlbacher S."/>
            <person name="Vangestel C."/>
        </authorList>
    </citation>
    <scope>NUCLEOTIDE SEQUENCE [LARGE SCALE GENOMIC DNA]</scope>
    <source>
        <strain evidence="2">W744_W776</strain>
    </source>
</reference>
<dbReference type="Proteomes" id="UP000827092">
    <property type="component" value="Unassembled WGS sequence"/>
</dbReference>
<evidence type="ECO:0000313" key="3">
    <source>
        <dbReference type="Proteomes" id="UP000827092"/>
    </source>
</evidence>
<evidence type="ECO:0000256" key="1">
    <source>
        <dbReference type="SAM" id="MobiDB-lite"/>
    </source>
</evidence>